<dbReference type="NCBIfam" id="TIGR00021">
    <property type="entry name" value="rpiA"/>
    <property type="match status" value="1"/>
</dbReference>
<dbReference type="CDD" id="cd01398">
    <property type="entry name" value="RPI_A"/>
    <property type="match status" value="1"/>
</dbReference>
<sequence>MKRLCAKEALKFVPDQGKIGLGGGETIGYLAENIKEAGKHVTVITPSETTRKKCLELGLTVEETGETSGLKIAFDGCDQVDQRLNAYKSAGGIHTKEKIIARMAEEYVLLADETKIVKELGYDIPIVLDIVPEALGYVRREIQTMGGRVRQRNEHLLETEFEGNPPLGELDRRLKAMTGVIETSLFYQIAAKALIAGKDGVRVIEKTGERK</sequence>
<dbReference type="Pfam" id="PF06026">
    <property type="entry name" value="Rib_5-P_isom_A"/>
    <property type="match status" value="1"/>
</dbReference>
<dbReference type="PANTHER" id="PTHR11934:SF0">
    <property type="entry name" value="RIBOSE-5-PHOSPHATE ISOMERASE"/>
    <property type="match status" value="1"/>
</dbReference>
<dbReference type="EMBL" id="BLYI01000026">
    <property type="protein sequence ID" value="GFO84681.1"/>
    <property type="molecule type" value="Genomic_DNA"/>
</dbReference>
<gene>
    <name evidence="3" type="primary">rpiA</name>
    <name evidence="3" type="ORF">ANBU17_10280</name>
</gene>
<dbReference type="RefSeq" id="WP_201310406.1">
    <property type="nucleotide sequence ID" value="NZ_BLYI01000026.1"/>
</dbReference>
<evidence type="ECO:0000313" key="4">
    <source>
        <dbReference type="Proteomes" id="UP000613208"/>
    </source>
</evidence>
<dbReference type="GO" id="GO:0004751">
    <property type="term" value="F:ribose-5-phosphate isomerase activity"/>
    <property type="evidence" value="ECO:0007669"/>
    <property type="project" value="UniProtKB-UniRule"/>
</dbReference>
<dbReference type="InterPro" id="IPR037171">
    <property type="entry name" value="NagB/RpiA_transferase-like"/>
</dbReference>
<dbReference type="SUPFAM" id="SSF100950">
    <property type="entry name" value="NagB/RpiA/CoA transferase-like"/>
    <property type="match status" value="1"/>
</dbReference>
<organism evidence="3 4">
    <name type="scientific">Anaerostipes butyraticus</name>
    <dbReference type="NCBI Taxonomy" id="645466"/>
    <lineage>
        <taxon>Bacteria</taxon>
        <taxon>Bacillati</taxon>
        <taxon>Bacillota</taxon>
        <taxon>Clostridia</taxon>
        <taxon>Lachnospirales</taxon>
        <taxon>Lachnospiraceae</taxon>
        <taxon>Anaerostipes</taxon>
    </lineage>
</organism>
<evidence type="ECO:0000256" key="1">
    <source>
        <dbReference type="ARBA" id="ARBA00023235"/>
    </source>
</evidence>
<dbReference type="AlphaFoldDB" id="A0A916VCH5"/>
<dbReference type="EC" id="5.3.1.6" evidence="2"/>
<keyword evidence="1 3" id="KW-0413">Isomerase</keyword>
<reference evidence="3" key="1">
    <citation type="submission" date="2020-06" db="EMBL/GenBank/DDBJ databases">
        <title>Characterization of fructooligosaccharide metabolism and fructooligosaccharide-degrading enzymes in human commensal butyrate producers.</title>
        <authorList>
            <person name="Tanno H."/>
            <person name="Fujii T."/>
            <person name="Hirano K."/>
            <person name="Maeno S."/>
            <person name="Tonozuka T."/>
            <person name="Sakamoto M."/>
            <person name="Ohkuma M."/>
            <person name="Tochio T."/>
            <person name="Endo A."/>
        </authorList>
    </citation>
    <scope>NUCLEOTIDE SEQUENCE</scope>
    <source>
        <strain evidence="3">JCM 17466</strain>
    </source>
</reference>
<dbReference type="GO" id="GO:0009052">
    <property type="term" value="P:pentose-phosphate shunt, non-oxidative branch"/>
    <property type="evidence" value="ECO:0007669"/>
    <property type="project" value="InterPro"/>
</dbReference>
<accession>A0A916VCH5</accession>
<comment type="caution">
    <text evidence="3">The sequence shown here is derived from an EMBL/GenBank/DDBJ whole genome shotgun (WGS) entry which is preliminary data.</text>
</comment>
<dbReference type="Gene3D" id="3.30.70.260">
    <property type="match status" value="1"/>
</dbReference>
<dbReference type="PANTHER" id="PTHR11934">
    <property type="entry name" value="RIBOSE-5-PHOSPHATE ISOMERASE"/>
    <property type="match status" value="1"/>
</dbReference>
<dbReference type="GO" id="GO:0005829">
    <property type="term" value="C:cytosol"/>
    <property type="evidence" value="ECO:0007669"/>
    <property type="project" value="TreeGrafter"/>
</dbReference>
<dbReference type="InterPro" id="IPR004788">
    <property type="entry name" value="Ribose5P_isomerase_type_A"/>
</dbReference>
<dbReference type="GO" id="GO:0006014">
    <property type="term" value="P:D-ribose metabolic process"/>
    <property type="evidence" value="ECO:0007669"/>
    <property type="project" value="TreeGrafter"/>
</dbReference>
<protein>
    <recommendedName>
        <fullName evidence="2">Ribose 5-phosphate isomerase A</fullName>
        <ecNumber evidence="2">5.3.1.6</ecNumber>
    </recommendedName>
</protein>
<evidence type="ECO:0000256" key="2">
    <source>
        <dbReference type="NCBIfam" id="TIGR00021"/>
    </source>
</evidence>
<name>A0A916VCH5_9FIRM</name>
<dbReference type="SUPFAM" id="SSF75445">
    <property type="entry name" value="D-ribose-5-phosphate isomerase (RpiA), lid domain"/>
    <property type="match status" value="1"/>
</dbReference>
<dbReference type="Gene3D" id="3.40.50.1360">
    <property type="match status" value="1"/>
</dbReference>
<evidence type="ECO:0000313" key="3">
    <source>
        <dbReference type="EMBL" id="GFO84681.1"/>
    </source>
</evidence>
<keyword evidence="4" id="KW-1185">Reference proteome</keyword>
<proteinExistence type="predicted"/>
<dbReference type="Proteomes" id="UP000613208">
    <property type="component" value="Unassembled WGS sequence"/>
</dbReference>